<dbReference type="HAMAP" id="MF_00727">
    <property type="entry name" value="Tgl"/>
    <property type="match status" value="1"/>
</dbReference>
<dbReference type="InterPro" id="IPR020916">
    <property type="entry name" value="Gln_gamma-glutamylTfrase_bac"/>
</dbReference>
<dbReference type="NCBIfam" id="NF002869">
    <property type="entry name" value="PRK03187.1"/>
    <property type="match status" value="1"/>
</dbReference>
<evidence type="ECO:0000313" key="4">
    <source>
        <dbReference type="EMBL" id="MCV9886934.1"/>
    </source>
</evidence>
<organism evidence="4 5">
    <name type="scientific">Metabacillus halosaccharovorans</name>
    <dbReference type="NCBI Taxonomy" id="930124"/>
    <lineage>
        <taxon>Bacteria</taxon>
        <taxon>Bacillati</taxon>
        <taxon>Bacillota</taxon>
        <taxon>Bacilli</taxon>
        <taxon>Bacillales</taxon>
        <taxon>Bacillaceae</taxon>
        <taxon>Metabacillus</taxon>
    </lineage>
</organism>
<sequence length="272" mass="31632">MIVIGNRMVDAITLKSSDFPPEKNEMIDKMSRYQENYSFLNNQHFEFNLNLRYSIIQAARHLLASKAKFATFERARCNEQYWHLTEQGGFKLRAGISPSVAISDIFHNGREYAFECATSIVIIFFKAVLDSIDVSQFNRIYQGIYLRDWQTDNDLPIFTRRGNDYIPGDCLYFDNPQFNPQTPQWQGENVIDLGNDLYFGHGIGIKTSDGIIESLNKRRKPYPTESAFLLSQVTRLDDQYLYRFSLSRENLITQFIDTRTIVGRIGSQSYYI</sequence>
<dbReference type="GO" id="GO:0003810">
    <property type="term" value="F:protein-glutamine gamma-glutamyltransferase activity"/>
    <property type="evidence" value="ECO:0007669"/>
    <property type="project" value="UniProtKB-EC"/>
</dbReference>
<protein>
    <submittedName>
        <fullName evidence="4">Protein-glutamine gamma-glutamyltransferase</fullName>
        <ecNumber evidence="4">2.3.2.13</ecNumber>
    </submittedName>
</protein>
<evidence type="ECO:0000256" key="1">
    <source>
        <dbReference type="ARBA" id="ARBA00022679"/>
    </source>
</evidence>
<dbReference type="RefSeq" id="WP_264143427.1">
    <property type="nucleotide sequence ID" value="NZ_JAOYEY010000043.1"/>
</dbReference>
<dbReference type="EMBL" id="JAOYEY010000043">
    <property type="protein sequence ID" value="MCV9886934.1"/>
    <property type="molecule type" value="Genomic_DNA"/>
</dbReference>
<dbReference type="Pfam" id="PF20085">
    <property type="entry name" value="TGL"/>
    <property type="match status" value="1"/>
</dbReference>
<dbReference type="EC" id="2.3.2.13" evidence="4"/>
<keyword evidence="2" id="KW-0749">Sporulation</keyword>
<comment type="caution">
    <text evidence="4">The sequence shown here is derived from an EMBL/GenBank/DDBJ whole genome shotgun (WGS) entry which is preliminary data.</text>
</comment>
<dbReference type="Proteomes" id="UP001526147">
    <property type="component" value="Unassembled WGS sequence"/>
</dbReference>
<evidence type="ECO:0000256" key="2">
    <source>
        <dbReference type="ARBA" id="ARBA00022969"/>
    </source>
</evidence>
<keyword evidence="3 4" id="KW-0012">Acyltransferase</keyword>
<keyword evidence="5" id="KW-1185">Reference proteome</keyword>
<evidence type="ECO:0000256" key="3">
    <source>
        <dbReference type="ARBA" id="ARBA00023315"/>
    </source>
</evidence>
<keyword evidence="1 4" id="KW-0808">Transferase</keyword>
<gene>
    <name evidence="4" type="ORF">OIH86_14945</name>
</gene>
<proteinExistence type="inferred from homology"/>
<reference evidence="4 5" key="1">
    <citation type="submission" date="2022-10" db="EMBL/GenBank/DDBJ databases">
        <title>Draft genome assembly of moderately radiation resistant bacterium Metabacillus halosaccharovorans.</title>
        <authorList>
            <person name="Pal S."/>
            <person name="Gopinathan A."/>
        </authorList>
    </citation>
    <scope>NUCLEOTIDE SEQUENCE [LARGE SCALE GENOMIC DNA]</scope>
    <source>
        <strain evidence="4 5">VITHBRA001</strain>
    </source>
</reference>
<accession>A0ABT3DIP8</accession>
<name>A0ABT3DIP8_9BACI</name>
<evidence type="ECO:0000313" key="5">
    <source>
        <dbReference type="Proteomes" id="UP001526147"/>
    </source>
</evidence>